<accession>A0A3N1XPX3</accession>
<dbReference type="InterPro" id="IPR000182">
    <property type="entry name" value="GNAT_dom"/>
</dbReference>
<dbReference type="InterPro" id="IPR016181">
    <property type="entry name" value="Acyl_CoA_acyltransferase"/>
</dbReference>
<dbReference type="Proteomes" id="UP000273083">
    <property type="component" value="Unassembled WGS sequence"/>
</dbReference>
<comment type="caution">
    <text evidence="2">The sequence shown here is derived from an EMBL/GenBank/DDBJ whole genome shotgun (WGS) entry which is preliminary data.</text>
</comment>
<dbReference type="RefSeq" id="WP_123609400.1">
    <property type="nucleotide sequence ID" value="NZ_RJVG01000005.1"/>
</dbReference>
<dbReference type="PROSITE" id="PS51186">
    <property type="entry name" value="GNAT"/>
    <property type="match status" value="1"/>
</dbReference>
<dbReference type="CDD" id="cd04301">
    <property type="entry name" value="NAT_SF"/>
    <property type="match status" value="1"/>
</dbReference>
<keyword evidence="3" id="KW-1185">Reference proteome</keyword>
<dbReference type="EMBL" id="RJVG01000005">
    <property type="protein sequence ID" value="ROR28221.1"/>
    <property type="molecule type" value="Genomic_DNA"/>
</dbReference>
<feature type="domain" description="N-acetyltransferase" evidence="1">
    <location>
        <begin position="2"/>
        <end position="142"/>
    </location>
</feature>
<protein>
    <submittedName>
        <fullName evidence="2">PhnO protein</fullName>
    </submittedName>
</protein>
<evidence type="ECO:0000313" key="3">
    <source>
        <dbReference type="Proteomes" id="UP000273083"/>
    </source>
</evidence>
<evidence type="ECO:0000259" key="1">
    <source>
        <dbReference type="PROSITE" id="PS51186"/>
    </source>
</evidence>
<dbReference type="Gene3D" id="3.40.630.30">
    <property type="match status" value="1"/>
</dbReference>
<reference evidence="2 3" key="1">
    <citation type="submission" date="2018-11" db="EMBL/GenBank/DDBJ databases">
        <title>Genomic Encyclopedia of Type Strains, Phase IV (KMG-IV): sequencing the most valuable type-strain genomes for metagenomic binning, comparative biology and taxonomic classification.</title>
        <authorList>
            <person name="Goeker M."/>
        </authorList>
    </citation>
    <scope>NUCLEOTIDE SEQUENCE [LARGE SCALE GENOMIC DNA]</scope>
    <source>
        <strain evidence="2 3">DSM 26537</strain>
    </source>
</reference>
<evidence type="ECO:0000313" key="2">
    <source>
        <dbReference type="EMBL" id="ROR28221.1"/>
    </source>
</evidence>
<proteinExistence type="predicted"/>
<name>A0A3N1XPX3_9FIRM</name>
<dbReference type="AlphaFoldDB" id="A0A3N1XPX3"/>
<sequence length="142" mass="16536">MESLRKATLNDKEQIYGLLVALEETSIDIKRFSDIFDANISNPSVFYYVYEKEYVILGFISIHVQKLLHHTANIAEIQELIVDETVRYQGIGKRLFQKAKEVGTDNDCKQLEVCCNQKRVFSHKFYQSQGMTNSHYKFCLTL</sequence>
<dbReference type="Pfam" id="PF00583">
    <property type="entry name" value="Acetyltransf_1"/>
    <property type="match status" value="1"/>
</dbReference>
<gene>
    <name evidence="2" type="ORF">EDD66_105160</name>
</gene>
<dbReference type="GO" id="GO:0016747">
    <property type="term" value="F:acyltransferase activity, transferring groups other than amino-acyl groups"/>
    <property type="evidence" value="ECO:0007669"/>
    <property type="project" value="InterPro"/>
</dbReference>
<organism evidence="2 3">
    <name type="scientific">Mobilisporobacter senegalensis</name>
    <dbReference type="NCBI Taxonomy" id="1329262"/>
    <lineage>
        <taxon>Bacteria</taxon>
        <taxon>Bacillati</taxon>
        <taxon>Bacillota</taxon>
        <taxon>Clostridia</taxon>
        <taxon>Lachnospirales</taxon>
        <taxon>Lachnospiraceae</taxon>
        <taxon>Mobilisporobacter</taxon>
    </lineage>
</organism>
<dbReference type="SUPFAM" id="SSF55729">
    <property type="entry name" value="Acyl-CoA N-acyltransferases (Nat)"/>
    <property type="match status" value="1"/>
</dbReference>
<dbReference type="OrthoDB" id="9792929at2"/>